<dbReference type="InterPro" id="IPR014722">
    <property type="entry name" value="Rib_uL2_dom2"/>
</dbReference>
<dbReference type="Pfam" id="PF01929">
    <property type="entry name" value="Ribosomal_L14e"/>
    <property type="match status" value="1"/>
</dbReference>
<proteinExistence type="inferred from homology"/>
<dbReference type="InterPro" id="IPR039660">
    <property type="entry name" value="Ribosomal_eL14"/>
</dbReference>
<keyword evidence="3" id="KW-0687">Ribonucleoprotein</keyword>
<dbReference type="InterPro" id="IPR002784">
    <property type="entry name" value="Ribosomal_eL14_dom"/>
</dbReference>
<sequence>MPFKRYVEIGRVALVNFGEDYGKLVVITDVVDQNRALVDAPTETRRIMPFKRMTLTDLTVEIPRLASKKVLTAAFTSADVAGKFAASAWGKKLAARQSKANQNDFERYQAAVAKAKRNRAVRKAYNQLAKSA</sequence>
<keyword evidence="2" id="KW-0689">Ribosomal protein</keyword>
<dbReference type="Proteomes" id="UP000256970">
    <property type="component" value="Unassembled WGS sequence"/>
</dbReference>
<dbReference type="EMBL" id="FNXT01000872">
    <property type="protein sequence ID" value="SZX68673.1"/>
    <property type="molecule type" value="Genomic_DNA"/>
</dbReference>
<dbReference type="Gene3D" id="2.30.30.30">
    <property type="match status" value="1"/>
</dbReference>
<accession>A0A383VUY0</accession>
<dbReference type="STRING" id="3088.A0A383VUY0"/>
<evidence type="ECO:0000313" key="5">
    <source>
        <dbReference type="Proteomes" id="UP000256970"/>
    </source>
</evidence>
<dbReference type="PANTHER" id="PTHR11127">
    <property type="entry name" value="60S RIBOSOMAL PROTEIN L14"/>
    <property type="match status" value="1"/>
</dbReference>
<keyword evidence="5" id="KW-1185">Reference proteome</keyword>
<dbReference type="CDD" id="cd23702">
    <property type="entry name" value="eL14"/>
    <property type="match status" value="1"/>
</dbReference>
<dbReference type="GO" id="GO:0003735">
    <property type="term" value="F:structural constituent of ribosome"/>
    <property type="evidence" value="ECO:0007669"/>
    <property type="project" value="InterPro"/>
</dbReference>
<dbReference type="Gene3D" id="6.10.250.2270">
    <property type="match status" value="1"/>
</dbReference>
<protein>
    <submittedName>
        <fullName evidence="4">Uncharacterized protein</fullName>
    </submittedName>
</protein>
<name>A0A383VUY0_TETOB</name>
<comment type="similarity">
    <text evidence="1">Belongs to the eukaryotic ribosomal protein eL14 family.</text>
</comment>
<evidence type="ECO:0000313" key="4">
    <source>
        <dbReference type="EMBL" id="SZX68673.1"/>
    </source>
</evidence>
<evidence type="ECO:0000256" key="3">
    <source>
        <dbReference type="ARBA" id="ARBA00023274"/>
    </source>
</evidence>
<dbReference type="GO" id="GO:0042273">
    <property type="term" value="P:ribosomal large subunit biogenesis"/>
    <property type="evidence" value="ECO:0007669"/>
    <property type="project" value="TreeGrafter"/>
</dbReference>
<dbReference type="GO" id="GO:0022625">
    <property type="term" value="C:cytosolic large ribosomal subunit"/>
    <property type="evidence" value="ECO:0007669"/>
    <property type="project" value="TreeGrafter"/>
</dbReference>
<dbReference type="GO" id="GO:0003723">
    <property type="term" value="F:RNA binding"/>
    <property type="evidence" value="ECO:0007669"/>
    <property type="project" value="InterPro"/>
</dbReference>
<dbReference type="AlphaFoldDB" id="A0A383VUY0"/>
<gene>
    <name evidence="4" type="ORF">BQ4739_LOCUS9006</name>
</gene>
<dbReference type="SUPFAM" id="SSF50104">
    <property type="entry name" value="Translation proteins SH3-like domain"/>
    <property type="match status" value="1"/>
</dbReference>
<dbReference type="OrthoDB" id="1875589at2759"/>
<dbReference type="GO" id="GO:0006412">
    <property type="term" value="P:translation"/>
    <property type="evidence" value="ECO:0007669"/>
    <property type="project" value="InterPro"/>
</dbReference>
<dbReference type="PANTHER" id="PTHR11127:SF2">
    <property type="entry name" value="LARGE RIBOSOMAL SUBUNIT PROTEIN EL14"/>
    <property type="match status" value="1"/>
</dbReference>
<evidence type="ECO:0000256" key="2">
    <source>
        <dbReference type="ARBA" id="ARBA00022980"/>
    </source>
</evidence>
<dbReference type="InterPro" id="IPR008991">
    <property type="entry name" value="Translation_prot_SH3-like_sf"/>
</dbReference>
<organism evidence="4 5">
    <name type="scientific">Tetradesmus obliquus</name>
    <name type="common">Green alga</name>
    <name type="synonym">Acutodesmus obliquus</name>
    <dbReference type="NCBI Taxonomy" id="3088"/>
    <lineage>
        <taxon>Eukaryota</taxon>
        <taxon>Viridiplantae</taxon>
        <taxon>Chlorophyta</taxon>
        <taxon>core chlorophytes</taxon>
        <taxon>Chlorophyceae</taxon>
        <taxon>CS clade</taxon>
        <taxon>Sphaeropleales</taxon>
        <taxon>Scenedesmaceae</taxon>
        <taxon>Tetradesmus</taxon>
    </lineage>
</organism>
<reference evidence="4 5" key="1">
    <citation type="submission" date="2016-10" db="EMBL/GenBank/DDBJ databases">
        <authorList>
            <person name="Cai Z."/>
        </authorList>
    </citation>
    <scope>NUCLEOTIDE SEQUENCE [LARGE SCALE GENOMIC DNA]</scope>
</reference>
<evidence type="ECO:0000256" key="1">
    <source>
        <dbReference type="ARBA" id="ARBA00006592"/>
    </source>
</evidence>